<dbReference type="PANTHER" id="PTHR46072">
    <property type="entry name" value="AMIDASE-RELATED-RELATED"/>
    <property type="match status" value="1"/>
</dbReference>
<dbReference type="PANTHER" id="PTHR46072:SF4">
    <property type="entry name" value="AMIDASE C550.07-RELATED"/>
    <property type="match status" value="1"/>
</dbReference>
<gene>
    <name evidence="8" type="ORF">AWRI3579_g4262</name>
</gene>
<dbReference type="EMBL" id="LPNM01000011">
    <property type="protein sequence ID" value="OEJ80661.1"/>
    <property type="molecule type" value="Genomic_DNA"/>
</dbReference>
<reference evidence="9" key="1">
    <citation type="journal article" date="2016" name="Genome Announc.">
        <title>Genome sequences of three species of Hanseniaspora isolated from spontaneous wine fermentations.</title>
        <authorList>
            <person name="Sternes P.R."/>
            <person name="Lee D."/>
            <person name="Kutyna D.R."/>
            <person name="Borneman A.R."/>
        </authorList>
    </citation>
    <scope>NUCLEOTIDE SEQUENCE [LARGE SCALE GENOMIC DNA]</scope>
    <source>
        <strain evidence="9">AWRI3579</strain>
    </source>
</reference>
<dbReference type="GO" id="GO:0004040">
    <property type="term" value="F:amidase activity"/>
    <property type="evidence" value="ECO:0007669"/>
    <property type="project" value="UniProtKB-EC"/>
</dbReference>
<dbReference type="InParanoid" id="A0A1E5R189"/>
<dbReference type="PROSITE" id="PS00571">
    <property type="entry name" value="AMIDASES"/>
    <property type="match status" value="1"/>
</dbReference>
<feature type="domain" description="Amidase" evidence="7">
    <location>
        <begin position="101"/>
        <end position="572"/>
    </location>
</feature>
<feature type="active site" description="Charge relay system" evidence="5">
    <location>
        <position position="158"/>
    </location>
</feature>
<protein>
    <recommendedName>
        <fullName evidence="3">amidase</fullName>
        <ecNumber evidence="3">3.5.1.4</ecNumber>
    </recommendedName>
</protein>
<evidence type="ECO:0000256" key="4">
    <source>
        <dbReference type="ARBA" id="ARBA00022801"/>
    </source>
</evidence>
<evidence type="ECO:0000256" key="3">
    <source>
        <dbReference type="ARBA" id="ARBA00012922"/>
    </source>
</evidence>
<feature type="binding site" evidence="6">
    <location>
        <position position="233"/>
    </location>
    <ligand>
        <name>substrate</name>
    </ligand>
</feature>
<evidence type="ECO:0000256" key="1">
    <source>
        <dbReference type="ARBA" id="ARBA00001311"/>
    </source>
</evidence>
<dbReference type="AlphaFoldDB" id="A0A1E5R189"/>
<evidence type="ECO:0000256" key="2">
    <source>
        <dbReference type="ARBA" id="ARBA00009199"/>
    </source>
</evidence>
<feature type="active site" description="Acyl-ester intermediate" evidence="5">
    <location>
        <position position="257"/>
    </location>
</feature>
<dbReference type="SUPFAM" id="SSF75304">
    <property type="entry name" value="Amidase signature (AS) enzymes"/>
    <property type="match status" value="1"/>
</dbReference>
<keyword evidence="9" id="KW-1185">Reference proteome</keyword>
<evidence type="ECO:0000256" key="6">
    <source>
        <dbReference type="PIRSR" id="PIRSR001221-2"/>
    </source>
</evidence>
<feature type="binding site" evidence="6">
    <location>
        <begin position="254"/>
        <end position="257"/>
    </location>
    <ligand>
        <name>substrate</name>
    </ligand>
</feature>
<dbReference type="EC" id="3.5.1.4" evidence="3"/>
<keyword evidence="4" id="KW-0378">Hydrolase</keyword>
<dbReference type="Proteomes" id="UP000095728">
    <property type="component" value="Unassembled WGS sequence"/>
</dbReference>
<evidence type="ECO:0000313" key="8">
    <source>
        <dbReference type="EMBL" id="OEJ80661.1"/>
    </source>
</evidence>
<evidence type="ECO:0000313" key="9">
    <source>
        <dbReference type="Proteomes" id="UP000095728"/>
    </source>
</evidence>
<proteinExistence type="inferred from homology"/>
<feature type="binding site" evidence="6">
    <location>
        <position position="207"/>
    </location>
    <ligand>
        <name>substrate</name>
    </ligand>
</feature>
<accession>A0A1E5R189</accession>
<sequence>MTFENENALYATEDPKSFEKWVPLIKKYTDDLTKQCKEYDSEFYSKVLATVAPETSLDSQAINALEYLPKLLSKEELAIVSEYDIATLLEKQKTKKLSALDITNAYIKAAIVSHISTNCIMQFLIPEALETAKKLDLYLKENNNELYGPFHGIPISLKEQINYKGKITTASYVQYLTNIPEQSGVTVQILEKMGAVFHCRTSQPQAIMHLDTWNNIIGRTRNPLSTKLSSGGSSGGESSCIASHASVLGIGSDIGGSIRAPAAFTNLYGLKPTTRRISLMNGLSGGKGQESIVACQGPLARSIEELDYLMESYINNGQPWNYDPLCVPVPWKDTSVDSLTKGGKKPLRIGVLFEDELVTPFPAITRGINHTIETLTKAFPGEFEFVDLKKHWYTEEEMKKIYNNNVTLYTVDGNKVQMSMFKESGEPILPLTRHFFEFGGGLEHSIYENKMLNYQRDTLKVEMHEKFFNGLNLDFILSPTYPAPAEKAANSLYWGYTSFWNMLDYPNVVFPTGISHDPELDVINEEMKFKSNNYEKMVWFDKSGKIRYDPMDYVGGPVALQLTAKRFEDERIVACIKKWNQALKVERR</sequence>
<dbReference type="Gene3D" id="3.90.1300.10">
    <property type="entry name" value="Amidase signature (AS) domain"/>
    <property type="match status" value="1"/>
</dbReference>
<comment type="caution">
    <text evidence="8">The sequence shown here is derived from an EMBL/GenBank/DDBJ whole genome shotgun (WGS) entry which is preliminary data.</text>
</comment>
<dbReference type="InterPro" id="IPR036928">
    <property type="entry name" value="AS_sf"/>
</dbReference>
<dbReference type="FunCoup" id="A0A1E5R189">
    <property type="interactions" value="54"/>
</dbReference>
<evidence type="ECO:0000259" key="7">
    <source>
        <dbReference type="Pfam" id="PF01425"/>
    </source>
</evidence>
<dbReference type="OrthoDB" id="6428749at2759"/>
<feature type="active site" description="Charge relay system" evidence="5">
    <location>
        <position position="233"/>
    </location>
</feature>
<dbReference type="InterPro" id="IPR023631">
    <property type="entry name" value="Amidase_dom"/>
</dbReference>
<dbReference type="STRING" id="56408.A0A1E5R189"/>
<dbReference type="Pfam" id="PF01425">
    <property type="entry name" value="Amidase"/>
    <property type="match status" value="1"/>
</dbReference>
<comment type="similarity">
    <text evidence="2">Belongs to the amidase family.</text>
</comment>
<dbReference type="InterPro" id="IPR020556">
    <property type="entry name" value="Amidase_CS"/>
</dbReference>
<comment type="catalytic activity">
    <reaction evidence="1">
        <text>a monocarboxylic acid amide + H2O = a monocarboxylate + NH4(+)</text>
        <dbReference type="Rhea" id="RHEA:12020"/>
        <dbReference type="ChEBI" id="CHEBI:15377"/>
        <dbReference type="ChEBI" id="CHEBI:28938"/>
        <dbReference type="ChEBI" id="CHEBI:35757"/>
        <dbReference type="ChEBI" id="CHEBI:83628"/>
        <dbReference type="EC" id="3.5.1.4"/>
    </reaction>
</comment>
<evidence type="ECO:0000256" key="5">
    <source>
        <dbReference type="PIRSR" id="PIRSR001221-1"/>
    </source>
</evidence>
<dbReference type="PIRSF" id="PIRSF001221">
    <property type="entry name" value="Amidase_fungi"/>
    <property type="match status" value="1"/>
</dbReference>
<name>A0A1E5R189_9ASCO</name>
<organism evidence="8 9">
    <name type="scientific">Hanseniaspora osmophila</name>
    <dbReference type="NCBI Taxonomy" id="56408"/>
    <lineage>
        <taxon>Eukaryota</taxon>
        <taxon>Fungi</taxon>
        <taxon>Dikarya</taxon>
        <taxon>Ascomycota</taxon>
        <taxon>Saccharomycotina</taxon>
        <taxon>Saccharomycetes</taxon>
        <taxon>Saccharomycodales</taxon>
        <taxon>Saccharomycodaceae</taxon>
        <taxon>Hanseniaspora</taxon>
    </lineage>
</organism>